<name>A0A835NV49_9PASS</name>
<organism evidence="13">
    <name type="scientific">Lamprotornis superbus</name>
    <dbReference type="NCBI Taxonomy" id="245042"/>
    <lineage>
        <taxon>Eukaryota</taxon>
        <taxon>Metazoa</taxon>
        <taxon>Chordata</taxon>
        <taxon>Craniata</taxon>
        <taxon>Vertebrata</taxon>
        <taxon>Euteleostomi</taxon>
        <taxon>Archelosauria</taxon>
        <taxon>Archosauria</taxon>
        <taxon>Dinosauria</taxon>
        <taxon>Saurischia</taxon>
        <taxon>Theropoda</taxon>
        <taxon>Coelurosauria</taxon>
        <taxon>Aves</taxon>
        <taxon>Neognathae</taxon>
        <taxon>Neoaves</taxon>
        <taxon>Telluraves</taxon>
        <taxon>Australaves</taxon>
        <taxon>Passeriformes</taxon>
        <taxon>Sturnidae</taxon>
        <taxon>Lamprotornis</taxon>
    </lineage>
</organism>
<dbReference type="Pfam" id="PF00265">
    <property type="entry name" value="TK"/>
    <property type="match status" value="1"/>
</dbReference>
<accession>A0A835NV49</accession>
<evidence type="ECO:0000256" key="7">
    <source>
        <dbReference type="ARBA" id="ARBA00022777"/>
    </source>
</evidence>
<dbReference type="PROSITE" id="PS00603">
    <property type="entry name" value="TK_CELLULAR_TYPE"/>
    <property type="match status" value="1"/>
</dbReference>
<dbReference type="InterPro" id="IPR001267">
    <property type="entry name" value="Thymidine_kinase"/>
</dbReference>
<dbReference type="SUPFAM" id="SSF52540">
    <property type="entry name" value="P-loop containing nucleoside triphosphate hydrolases"/>
    <property type="match status" value="1"/>
</dbReference>
<dbReference type="EMBL" id="JADDUC020000022">
    <property type="protein sequence ID" value="KAI1232531.1"/>
    <property type="molecule type" value="Genomic_DNA"/>
</dbReference>
<dbReference type="Gene3D" id="3.30.60.20">
    <property type="match status" value="1"/>
</dbReference>
<evidence type="ECO:0000256" key="8">
    <source>
        <dbReference type="ARBA" id="ARBA00022840"/>
    </source>
</evidence>
<dbReference type="GO" id="GO:0046104">
    <property type="term" value="P:thymidine metabolic process"/>
    <property type="evidence" value="ECO:0007669"/>
    <property type="project" value="TreeGrafter"/>
</dbReference>
<comment type="similarity">
    <text evidence="1 11">Belongs to the thymidine kinase family.</text>
</comment>
<evidence type="ECO:0000256" key="5">
    <source>
        <dbReference type="ARBA" id="ARBA00022679"/>
    </source>
</evidence>
<gene>
    <name evidence="14" type="ORF">IHE44_0006998</name>
    <name evidence="13" type="ORF">IHE44_009375</name>
</gene>
<dbReference type="Gene3D" id="3.40.50.300">
    <property type="entry name" value="P-loop containing nucleotide triphosphate hydrolases"/>
    <property type="match status" value="1"/>
</dbReference>
<evidence type="ECO:0000256" key="2">
    <source>
        <dbReference type="ARBA" id="ARBA00012118"/>
    </source>
</evidence>
<evidence type="ECO:0000256" key="10">
    <source>
        <dbReference type="ARBA" id="ARBA00048113"/>
    </source>
</evidence>
<protein>
    <recommendedName>
        <fullName evidence="3">Thymidine kinase, cytosolic</fullName>
        <ecNumber evidence="2">2.7.1.21</ecNumber>
    </recommendedName>
</protein>
<evidence type="ECO:0000313" key="15">
    <source>
        <dbReference type="Proteomes" id="UP000618051"/>
    </source>
</evidence>
<dbReference type="GO" id="GO:0005524">
    <property type="term" value="F:ATP binding"/>
    <property type="evidence" value="ECO:0007669"/>
    <property type="project" value="UniProtKB-KW"/>
</dbReference>
<comment type="catalytic activity">
    <reaction evidence="10">
        <text>thymidine + ATP = dTMP + ADP + H(+)</text>
        <dbReference type="Rhea" id="RHEA:19129"/>
        <dbReference type="ChEBI" id="CHEBI:15378"/>
        <dbReference type="ChEBI" id="CHEBI:17748"/>
        <dbReference type="ChEBI" id="CHEBI:30616"/>
        <dbReference type="ChEBI" id="CHEBI:63528"/>
        <dbReference type="ChEBI" id="CHEBI:456216"/>
        <dbReference type="EC" id="2.7.1.21"/>
    </reaction>
    <physiologicalReaction direction="left-to-right" evidence="10">
        <dbReference type="Rhea" id="RHEA:19130"/>
    </physiologicalReaction>
</comment>
<evidence type="ECO:0000256" key="9">
    <source>
        <dbReference type="ARBA" id="ARBA00046642"/>
    </source>
</evidence>
<dbReference type="EMBL" id="JADDUC010000038">
    <property type="protein sequence ID" value="KAG0122127.1"/>
    <property type="molecule type" value="Genomic_DNA"/>
</dbReference>
<evidence type="ECO:0000256" key="12">
    <source>
        <dbReference type="SAM" id="MobiDB-lite"/>
    </source>
</evidence>
<keyword evidence="15" id="KW-1185">Reference proteome</keyword>
<dbReference type="GO" id="GO:0004797">
    <property type="term" value="F:thymidine kinase activity"/>
    <property type="evidence" value="ECO:0007669"/>
    <property type="project" value="UniProtKB-EC"/>
</dbReference>
<dbReference type="EC" id="2.7.1.21" evidence="2"/>
<comment type="subunit">
    <text evidence="9">Homotetramer. Tetramerization from dimerization is induced by ATP and increases catalytic efficiency due to a high affinity for thymidine. Tetramerization is inhibited by phosphorylation at Ser-13. Interacts (via the KEN box) with FZR1.</text>
</comment>
<sequence length="304" mass="33097">MVCHPEAPVWEQMQKRQRSRASGLGADTGTALPRARAGIGAAPGHRAEGAAGPGGRTGTGTELMRRVRRFQLAQYRCLLVKYAKDTRYSSSGVSTHDKSTMEAVPAGLLQDVYQEALGAAVIGIDEGQFVSAWLGWVCWALRDTHSSFPDIVEFCETMANTGKTVIVAALDGTFQRKAFGSILNLVPLAESVVKLNAVCMECFREASYTKRLGAEREVSPLGTETVSPCQSCWYREIPSRELGSAVTPRISLQVEVIGGADKYHSVCRACYFRMRPQQAGPENKENVPLGLRQLGTAVPRKIFT</sequence>
<dbReference type="InterPro" id="IPR027417">
    <property type="entry name" value="P-loop_NTPase"/>
</dbReference>
<evidence type="ECO:0000313" key="14">
    <source>
        <dbReference type="EMBL" id="KAI1232531.1"/>
    </source>
</evidence>
<comment type="caution">
    <text evidence="13">The sequence shown here is derived from an EMBL/GenBank/DDBJ whole genome shotgun (WGS) entry which is preliminary data.</text>
</comment>
<dbReference type="Proteomes" id="UP000618051">
    <property type="component" value="Unassembled WGS sequence"/>
</dbReference>
<keyword evidence="8" id="KW-0067">ATP-binding</keyword>
<dbReference type="AlphaFoldDB" id="A0A835NV49"/>
<reference evidence="14 15" key="2">
    <citation type="journal article" date="2021" name="J. Hered.">
        <title>Feather Gene Expression Elucidates the Developmental Basis of Plumage Iridescence in African Starlings.</title>
        <authorList>
            <person name="Rubenstein D.R."/>
            <person name="Corvelo A."/>
            <person name="MacManes M.D."/>
            <person name="Maia R."/>
            <person name="Narzisi G."/>
            <person name="Rousaki A."/>
            <person name="Vandenabeele P."/>
            <person name="Shawkey M.D."/>
            <person name="Solomon J."/>
        </authorList>
    </citation>
    <scope>NUCLEOTIDE SEQUENCE [LARGE SCALE GENOMIC DNA]</scope>
    <source>
        <strain evidence="14">SS15</strain>
    </source>
</reference>
<dbReference type="OrthoDB" id="439028at2759"/>
<evidence type="ECO:0000256" key="11">
    <source>
        <dbReference type="RuleBase" id="RU004165"/>
    </source>
</evidence>
<dbReference type="GO" id="GO:0071897">
    <property type="term" value="P:DNA biosynthetic process"/>
    <property type="evidence" value="ECO:0007669"/>
    <property type="project" value="UniProtKB-KW"/>
</dbReference>
<dbReference type="PANTHER" id="PTHR11441:SF0">
    <property type="entry name" value="THYMIDINE KINASE, CYTOSOLIC"/>
    <property type="match status" value="1"/>
</dbReference>
<reference evidence="14" key="3">
    <citation type="submission" date="2022-01" db="EMBL/GenBank/DDBJ databases">
        <authorList>
            <person name="Rubenstein D.R."/>
        </authorList>
    </citation>
    <scope>NUCLEOTIDE SEQUENCE</scope>
    <source>
        <strain evidence="14">SS15</strain>
        <tissue evidence="14">Liver</tissue>
    </source>
</reference>
<keyword evidence="5" id="KW-0808">Transferase</keyword>
<keyword evidence="4" id="KW-0237">DNA synthesis</keyword>
<keyword evidence="7" id="KW-0418">Kinase</keyword>
<feature type="region of interest" description="Disordered" evidence="12">
    <location>
        <begin position="1"/>
        <end position="60"/>
    </location>
</feature>
<dbReference type="PANTHER" id="PTHR11441">
    <property type="entry name" value="THYMIDINE KINASE"/>
    <property type="match status" value="1"/>
</dbReference>
<evidence type="ECO:0000256" key="4">
    <source>
        <dbReference type="ARBA" id="ARBA00022634"/>
    </source>
</evidence>
<reference evidence="13" key="1">
    <citation type="submission" date="2020-10" db="EMBL/GenBank/DDBJ databases">
        <title>Feather gene expression reveals the developmental basis of iridescence in African starlings.</title>
        <authorList>
            <person name="Rubenstein D.R."/>
        </authorList>
    </citation>
    <scope>NUCLEOTIDE SEQUENCE</scope>
    <source>
        <strain evidence="13">SS15</strain>
        <tissue evidence="13">Liver</tissue>
    </source>
</reference>
<feature type="compositionally biased region" description="Low complexity" evidence="12">
    <location>
        <begin position="31"/>
        <end position="44"/>
    </location>
</feature>
<keyword evidence="6" id="KW-0547">Nucleotide-binding</keyword>
<evidence type="ECO:0000256" key="3">
    <source>
        <dbReference type="ARBA" id="ARBA00021150"/>
    </source>
</evidence>
<evidence type="ECO:0000256" key="6">
    <source>
        <dbReference type="ARBA" id="ARBA00022741"/>
    </source>
</evidence>
<evidence type="ECO:0000313" key="13">
    <source>
        <dbReference type="EMBL" id="KAG0122127.1"/>
    </source>
</evidence>
<evidence type="ECO:0000256" key="1">
    <source>
        <dbReference type="ARBA" id="ARBA00007587"/>
    </source>
</evidence>
<proteinExistence type="inferred from homology"/>
<dbReference type="InterPro" id="IPR020633">
    <property type="entry name" value="Thymidine_kinase_CS"/>
</dbReference>